<dbReference type="GO" id="GO:0006542">
    <property type="term" value="P:glutamine biosynthetic process"/>
    <property type="evidence" value="ECO:0007669"/>
    <property type="project" value="InterPro"/>
</dbReference>
<dbReference type="Proteomes" id="UP000664545">
    <property type="component" value="Unassembled WGS sequence"/>
</dbReference>
<evidence type="ECO:0000256" key="2">
    <source>
        <dbReference type="ARBA" id="ARBA00022598"/>
    </source>
</evidence>
<dbReference type="EMBL" id="JAFJZZ010000003">
    <property type="protein sequence ID" value="MBN7773589.1"/>
    <property type="molecule type" value="Genomic_DNA"/>
</dbReference>
<organism evidence="6 7">
    <name type="scientific">Clostridium aminobutyricum</name>
    <dbReference type="NCBI Taxonomy" id="33953"/>
    <lineage>
        <taxon>Bacteria</taxon>
        <taxon>Bacillati</taxon>
        <taxon>Bacillota</taxon>
        <taxon>Clostridia</taxon>
        <taxon>Eubacteriales</taxon>
        <taxon>Clostridiaceae</taxon>
        <taxon>Clostridium</taxon>
    </lineage>
</organism>
<gene>
    <name evidence="6" type="ORF">JYB65_09465</name>
</gene>
<evidence type="ECO:0000313" key="6">
    <source>
        <dbReference type="EMBL" id="MBN7773589.1"/>
    </source>
</evidence>
<protein>
    <submittedName>
        <fullName evidence="6">Glutamine synthetase</fullName>
    </submittedName>
</protein>
<dbReference type="Pfam" id="PF00120">
    <property type="entry name" value="Gln-synt_C"/>
    <property type="match status" value="1"/>
</dbReference>
<dbReference type="SUPFAM" id="SSF54368">
    <property type="entry name" value="Glutamine synthetase, N-terminal domain"/>
    <property type="match status" value="1"/>
</dbReference>
<reference evidence="6" key="1">
    <citation type="submission" date="2021-02" db="EMBL/GenBank/DDBJ databases">
        <title>Abyssanaerobacter marinus gen.nov., sp., nov, anaerobic bacterium isolated from the Onnuri vent field of Indian Ocean and suggestion of Mogibacteriaceae fam. nov., and proposal of reclassification of ambiguous this family's genus member.</title>
        <authorList>
            <person name="Kim Y.J."/>
            <person name="Yang J.-A."/>
        </authorList>
    </citation>
    <scope>NUCLEOTIDE SEQUENCE</scope>
    <source>
        <strain evidence="6">DSM 2634</strain>
    </source>
</reference>
<proteinExistence type="inferred from homology"/>
<dbReference type="InterPro" id="IPR014746">
    <property type="entry name" value="Gln_synth/guanido_kin_cat_dom"/>
</dbReference>
<sequence>MSYTIQDLEKVKAYIKEHLIDSVEIGFADINGSIIGKRLPARFLLEHMTSGTGVCRAPLTWDIQSEYFSTSKFAGFEYGASDMILKPDYSTLREIPWRKGTAFVLADLDIDTGERIQVAPRQILKNVLARLENIGYTAKVGSEIEFYLLDENKRSIFGGKQAYSIGKASQFSDIIDQLQRNLEAFNIPVEAIHTEYGPGQIEVIFEYSDALTNADNTIIGRNAIKEIARKNGLYATFMAKPWDTESGSGYHLHQSLWTKEGRNAFAEDKNVLEQYAAGLLSGTSEFMALVSPTVNSYKRLTDMSFAPTKVGIGYDNRTVSTRLVGHGNSTRIEQRTGAADANAYFLIAASIASGLYGLEHKLPASRLIEGNGYFNDELPNIPRTLKDAAVLFDKSEKAIEYFGKDFVEIFSELIHFDISVHDTTVSDWERDRYLENS</sequence>
<feature type="domain" description="GS catalytic" evidence="5">
    <location>
        <begin position="120"/>
        <end position="437"/>
    </location>
</feature>
<dbReference type="SUPFAM" id="SSF55931">
    <property type="entry name" value="Glutamine synthetase/guanido kinase"/>
    <property type="match status" value="1"/>
</dbReference>
<evidence type="ECO:0000313" key="7">
    <source>
        <dbReference type="Proteomes" id="UP000664545"/>
    </source>
</evidence>
<accession>A0A939D8U4</accession>
<evidence type="ECO:0000256" key="1">
    <source>
        <dbReference type="ARBA" id="ARBA00009897"/>
    </source>
</evidence>
<keyword evidence="2" id="KW-0436">Ligase</keyword>
<evidence type="ECO:0000256" key="3">
    <source>
        <dbReference type="PROSITE-ProRule" id="PRU01331"/>
    </source>
</evidence>
<dbReference type="InterPro" id="IPR036651">
    <property type="entry name" value="Gln_synt_N_sf"/>
</dbReference>
<dbReference type="AlphaFoldDB" id="A0A939D8U4"/>
<dbReference type="PROSITE" id="PS51987">
    <property type="entry name" value="GS_CATALYTIC"/>
    <property type="match status" value="1"/>
</dbReference>
<keyword evidence="7" id="KW-1185">Reference proteome</keyword>
<dbReference type="Gene3D" id="3.30.590.10">
    <property type="entry name" value="Glutamine synthetase/guanido kinase, catalytic domain"/>
    <property type="match status" value="1"/>
</dbReference>
<dbReference type="RefSeq" id="WP_206582420.1">
    <property type="nucleotide sequence ID" value="NZ_JAFJZZ010000003.1"/>
</dbReference>
<dbReference type="GO" id="GO:0004356">
    <property type="term" value="F:glutamine synthetase activity"/>
    <property type="evidence" value="ECO:0007669"/>
    <property type="project" value="InterPro"/>
</dbReference>
<evidence type="ECO:0000256" key="4">
    <source>
        <dbReference type="RuleBase" id="RU000384"/>
    </source>
</evidence>
<comment type="similarity">
    <text evidence="1 3 4">Belongs to the glutamine synthetase family.</text>
</comment>
<evidence type="ECO:0000259" key="5">
    <source>
        <dbReference type="PROSITE" id="PS51987"/>
    </source>
</evidence>
<dbReference type="PANTHER" id="PTHR43785">
    <property type="entry name" value="GAMMA-GLUTAMYLPUTRESCINE SYNTHETASE"/>
    <property type="match status" value="1"/>
</dbReference>
<comment type="caution">
    <text evidence="6">The sequence shown here is derived from an EMBL/GenBank/DDBJ whole genome shotgun (WGS) entry which is preliminary data.</text>
</comment>
<dbReference type="InterPro" id="IPR008146">
    <property type="entry name" value="Gln_synth_cat_dom"/>
</dbReference>
<dbReference type="Gene3D" id="3.10.20.70">
    <property type="entry name" value="Glutamine synthetase, N-terminal domain"/>
    <property type="match status" value="1"/>
</dbReference>
<dbReference type="SMART" id="SM01230">
    <property type="entry name" value="Gln-synt_C"/>
    <property type="match status" value="1"/>
</dbReference>
<name>A0A939D8U4_CLOAM</name>
<dbReference type="PANTHER" id="PTHR43785:SF12">
    <property type="entry name" value="TYPE-1 GLUTAMINE SYNTHETASE 2"/>
    <property type="match status" value="1"/>
</dbReference>